<name>A0A3L8DGK3_OOCBI</name>
<dbReference type="Proteomes" id="UP000279307">
    <property type="component" value="Chromosome 8"/>
</dbReference>
<proteinExistence type="predicted"/>
<keyword evidence="1" id="KW-0175">Coiled coil</keyword>
<feature type="coiled-coil region" evidence="1">
    <location>
        <begin position="356"/>
        <end position="383"/>
    </location>
</feature>
<gene>
    <name evidence="2" type="ORF">DMN91_008132</name>
</gene>
<dbReference type="EMBL" id="QOIP01000008">
    <property type="protein sequence ID" value="RLU19575.1"/>
    <property type="molecule type" value="Genomic_DNA"/>
</dbReference>
<evidence type="ECO:0000313" key="2">
    <source>
        <dbReference type="EMBL" id="RLU19575.1"/>
    </source>
</evidence>
<reference evidence="2" key="2">
    <citation type="submission" date="2018-07" db="EMBL/GenBank/DDBJ databases">
        <authorList>
            <person name="Mckenzie S.K."/>
            <person name="Kronauer D.J.C."/>
        </authorList>
    </citation>
    <scope>NUCLEOTIDE SEQUENCE</scope>
    <source>
        <strain evidence="2">Clonal line C1</strain>
    </source>
</reference>
<dbReference type="AlphaFoldDB" id="A0A3L8DGK3"/>
<sequence length="389" mass="44457">MLDGHAAVCKAVPEDTRSSINYFQQDILEVTEDVYQSTLDHMMELLEELESPASPSRSIFCLELPQSASTEFSFSYSVHLSTATYVYEPFANGPNKKNLGGKLADKVRNVKSMLRKFGALNPANYHRYDSAHNDENQTSTSTSQVNKEEVQAAIRWLKDLTLLLEWERFIPVLRQLLKAEVKDVYGKTQLKKLKILDDIPPRQLKKLDCGKKIKANLSEARDAFVFHVTVPGDINPAIQRRRAVASKLKTTVQPFVLLVGPTVQEYKACYLVIDEVKYQFNNVLKAFDQCFKAIQVLNVEYSYEAKGTWLFIQQALYRIFTKYDGKNSTSMTTVMHFPRASGDQTTSSAAAETDGLRAVLQELQQQREERRRFEEQVEAKLLERDEAFR</sequence>
<protein>
    <submittedName>
        <fullName evidence="2">Uncharacterized protein</fullName>
    </submittedName>
</protein>
<comment type="caution">
    <text evidence="2">The sequence shown here is derived from an EMBL/GenBank/DDBJ whole genome shotgun (WGS) entry which is preliminary data.</text>
</comment>
<organism evidence="2">
    <name type="scientific">Ooceraea biroi</name>
    <name type="common">Clonal raider ant</name>
    <name type="synonym">Cerapachys biroi</name>
    <dbReference type="NCBI Taxonomy" id="2015173"/>
    <lineage>
        <taxon>Eukaryota</taxon>
        <taxon>Metazoa</taxon>
        <taxon>Ecdysozoa</taxon>
        <taxon>Arthropoda</taxon>
        <taxon>Hexapoda</taxon>
        <taxon>Insecta</taxon>
        <taxon>Pterygota</taxon>
        <taxon>Neoptera</taxon>
        <taxon>Endopterygota</taxon>
        <taxon>Hymenoptera</taxon>
        <taxon>Apocrita</taxon>
        <taxon>Aculeata</taxon>
        <taxon>Formicoidea</taxon>
        <taxon>Formicidae</taxon>
        <taxon>Dorylinae</taxon>
        <taxon>Ooceraea</taxon>
    </lineage>
</organism>
<accession>A0A3L8DGK3</accession>
<evidence type="ECO:0000256" key="1">
    <source>
        <dbReference type="SAM" id="Coils"/>
    </source>
</evidence>
<reference evidence="2" key="1">
    <citation type="journal article" date="2018" name="Genome Res.">
        <title>The genomic architecture and molecular evolution of ant odorant receptors.</title>
        <authorList>
            <person name="McKenzie S.K."/>
            <person name="Kronauer D.J.C."/>
        </authorList>
    </citation>
    <scope>NUCLEOTIDE SEQUENCE [LARGE SCALE GENOMIC DNA]</scope>
    <source>
        <strain evidence="2">Clonal line C1</strain>
    </source>
</reference>